<dbReference type="InterPro" id="IPR016162">
    <property type="entry name" value="Ald_DH_N"/>
</dbReference>
<dbReference type="SUPFAM" id="SSF53720">
    <property type="entry name" value="ALDH-like"/>
    <property type="match status" value="1"/>
</dbReference>
<dbReference type="GO" id="GO:0010133">
    <property type="term" value="P:L-proline catabolic process to L-glutamate"/>
    <property type="evidence" value="ECO:0007669"/>
    <property type="project" value="UniProtKB-UniPathway"/>
</dbReference>
<dbReference type="Pfam" id="PF01619">
    <property type="entry name" value="Pro_dh"/>
    <property type="match status" value="1"/>
</dbReference>
<dbReference type="EC" id="1.2.1.88" evidence="2"/>
<comment type="pathway">
    <text evidence="1">Amino-acid degradation; L-proline degradation into L-glutamate; L-glutamate from L-proline: step 2/2.</text>
</comment>
<dbReference type="Gene3D" id="3.40.309.10">
    <property type="entry name" value="Aldehyde Dehydrogenase, Chain A, domain 2"/>
    <property type="match status" value="1"/>
</dbReference>
<evidence type="ECO:0000256" key="3">
    <source>
        <dbReference type="ARBA" id="ARBA00023002"/>
    </source>
</evidence>
<evidence type="ECO:0000256" key="4">
    <source>
        <dbReference type="ARBA" id="ARBA00023027"/>
    </source>
</evidence>
<evidence type="ECO:0000313" key="12">
    <source>
        <dbReference type="Proteomes" id="UP000250166"/>
    </source>
</evidence>
<dbReference type="InterPro" id="IPR015590">
    <property type="entry name" value="Aldehyde_DH_dom"/>
</dbReference>
<feature type="active site" evidence="6">
    <location>
        <position position="774"/>
    </location>
</feature>
<dbReference type="SUPFAM" id="SSF51730">
    <property type="entry name" value="FAD-linked oxidoreductase"/>
    <property type="match status" value="1"/>
</dbReference>
<feature type="domain" description="Proline dehydrogenase" evidence="10">
    <location>
        <begin position="128"/>
        <end position="421"/>
    </location>
</feature>
<gene>
    <name evidence="11" type="primary">putA</name>
    <name evidence="11" type="ORF">NCTC13102_01024</name>
</gene>
<dbReference type="GO" id="GO:0003842">
    <property type="term" value="F:L-glutamate gamma-semialdehyde dehydrogenase activity"/>
    <property type="evidence" value="ECO:0007669"/>
    <property type="project" value="UniProtKB-EC"/>
</dbReference>
<dbReference type="InterPro" id="IPR025703">
    <property type="entry name" value="Bifunct_PutA"/>
</dbReference>
<evidence type="ECO:0000259" key="9">
    <source>
        <dbReference type="Pfam" id="PF00171"/>
    </source>
</evidence>
<dbReference type="InterPro" id="IPR029510">
    <property type="entry name" value="Ald_DH_CS_GLU"/>
</dbReference>
<name>A0A2X3BCC9_9HELI</name>
<comment type="catalytic activity">
    <reaction evidence="5">
        <text>L-glutamate 5-semialdehyde + NAD(+) + H2O = L-glutamate + NADH + 2 H(+)</text>
        <dbReference type="Rhea" id="RHEA:30235"/>
        <dbReference type="ChEBI" id="CHEBI:15377"/>
        <dbReference type="ChEBI" id="CHEBI:15378"/>
        <dbReference type="ChEBI" id="CHEBI:29985"/>
        <dbReference type="ChEBI" id="CHEBI:57540"/>
        <dbReference type="ChEBI" id="CHEBI:57945"/>
        <dbReference type="ChEBI" id="CHEBI:58066"/>
        <dbReference type="EC" id="1.2.1.88"/>
    </reaction>
</comment>
<reference evidence="11 12" key="1">
    <citation type="submission" date="2018-06" db="EMBL/GenBank/DDBJ databases">
        <authorList>
            <consortium name="Pathogen Informatics"/>
            <person name="Doyle S."/>
        </authorList>
    </citation>
    <scope>NUCLEOTIDE SEQUENCE [LARGE SCALE GENOMIC DNA]</scope>
    <source>
        <strain evidence="11 12">NCTC13102</strain>
    </source>
</reference>
<dbReference type="UniPathway" id="UPA00261">
    <property type="reaction ID" value="UER00373"/>
</dbReference>
<dbReference type="EMBL" id="UAWL01000006">
    <property type="protein sequence ID" value="SQB98561.1"/>
    <property type="molecule type" value="Genomic_DNA"/>
</dbReference>
<dbReference type="RefSeq" id="WP_112058585.1">
    <property type="nucleotide sequence ID" value="NZ_UAWL01000006.1"/>
</dbReference>
<dbReference type="GO" id="GO:0009898">
    <property type="term" value="C:cytoplasmic side of plasma membrane"/>
    <property type="evidence" value="ECO:0007669"/>
    <property type="project" value="TreeGrafter"/>
</dbReference>
<protein>
    <recommendedName>
        <fullName evidence="2">L-glutamate gamma-semialdehyde dehydrogenase</fullName>
        <ecNumber evidence="2">1.2.1.88</ecNumber>
    </recommendedName>
</protein>
<dbReference type="PANTHER" id="PTHR42862:SF1">
    <property type="entry name" value="DELTA-1-PYRROLINE-5-CARBOXYLATE DEHYDROGENASE 2, ISOFORM A-RELATED"/>
    <property type="match status" value="1"/>
</dbReference>
<feature type="domain" description="Aldehyde dehydrogenase" evidence="9">
    <location>
        <begin position="522"/>
        <end position="964"/>
    </location>
</feature>
<evidence type="ECO:0000256" key="8">
    <source>
        <dbReference type="RuleBase" id="RU003345"/>
    </source>
</evidence>
<evidence type="ECO:0000256" key="5">
    <source>
        <dbReference type="ARBA" id="ARBA00048142"/>
    </source>
</evidence>
<dbReference type="InterPro" id="IPR016161">
    <property type="entry name" value="Ald_DH/histidinol_DH"/>
</dbReference>
<dbReference type="AlphaFoldDB" id="A0A2X3BCC9"/>
<dbReference type="FunFam" id="3.40.309.10:FF:000005">
    <property type="entry name" value="1-pyrroline-5-carboxylate dehydrogenase 1"/>
    <property type="match status" value="1"/>
</dbReference>
<dbReference type="InterPro" id="IPR050485">
    <property type="entry name" value="Proline_metab_enzyme"/>
</dbReference>
<dbReference type="GO" id="GO:0003700">
    <property type="term" value="F:DNA-binding transcription factor activity"/>
    <property type="evidence" value="ECO:0007669"/>
    <property type="project" value="InterPro"/>
</dbReference>
<dbReference type="PIRSF" id="PIRSF000197">
    <property type="entry name" value="Bifunct_PutA"/>
    <property type="match status" value="1"/>
</dbReference>
<evidence type="ECO:0000256" key="7">
    <source>
        <dbReference type="PROSITE-ProRule" id="PRU10007"/>
    </source>
</evidence>
<accession>A0A2X3BCC9</accession>
<dbReference type="Pfam" id="PF00171">
    <property type="entry name" value="Aldedh"/>
    <property type="match status" value="1"/>
</dbReference>
<dbReference type="InterPro" id="IPR016160">
    <property type="entry name" value="Ald_DH_CS_CYS"/>
</dbReference>
<evidence type="ECO:0000313" key="11">
    <source>
        <dbReference type="EMBL" id="SQB98561.1"/>
    </source>
</evidence>
<dbReference type="GO" id="GO:0004657">
    <property type="term" value="F:proline dehydrogenase activity"/>
    <property type="evidence" value="ECO:0007669"/>
    <property type="project" value="InterPro"/>
</dbReference>
<organism evidence="11 12">
    <name type="scientific">Helicobacter fennelliae</name>
    <dbReference type="NCBI Taxonomy" id="215"/>
    <lineage>
        <taxon>Bacteria</taxon>
        <taxon>Pseudomonadati</taxon>
        <taxon>Campylobacterota</taxon>
        <taxon>Epsilonproteobacteria</taxon>
        <taxon>Campylobacterales</taxon>
        <taxon>Helicobacteraceae</taxon>
        <taxon>Helicobacter</taxon>
    </lineage>
</organism>
<dbReference type="PROSITE" id="PS00070">
    <property type="entry name" value="ALDEHYDE_DEHYDR_CYS"/>
    <property type="match status" value="1"/>
</dbReference>
<dbReference type="Proteomes" id="UP000250166">
    <property type="component" value="Unassembled WGS sequence"/>
</dbReference>
<feature type="active site" evidence="6 7">
    <location>
        <position position="740"/>
    </location>
</feature>
<dbReference type="Gene3D" id="3.20.20.220">
    <property type="match status" value="1"/>
</dbReference>
<dbReference type="InterPro" id="IPR002872">
    <property type="entry name" value="Proline_DH_dom"/>
</dbReference>
<keyword evidence="4" id="KW-0520">NAD</keyword>
<dbReference type="InterPro" id="IPR016163">
    <property type="entry name" value="Ald_DH_C"/>
</dbReference>
<dbReference type="PANTHER" id="PTHR42862">
    <property type="entry name" value="DELTA-1-PYRROLINE-5-CARBOXYLATE DEHYDROGENASE 1, ISOFORM A-RELATED"/>
    <property type="match status" value="1"/>
</dbReference>
<keyword evidence="3 8" id="KW-0560">Oxidoreductase</keyword>
<evidence type="ECO:0000259" key="10">
    <source>
        <dbReference type="Pfam" id="PF01619"/>
    </source>
</evidence>
<dbReference type="PROSITE" id="PS00687">
    <property type="entry name" value="ALDEHYDE_DEHYDR_GLU"/>
    <property type="match status" value="1"/>
</dbReference>
<sequence>MKKETITQALELAQKLQEQITLHISATEKAFHKKMQKLLNNPKSKVMLIELLDRSFRCQNKRASFDFIEQTLKKYGIADFFTPIEKTLLFVFLTFGKLAPRLSVPFFVKHVRDDTRGMVLDSSSDFLQSHIKKRQAQNITLNVNLIGEEVLGEAESKYRIQKYQEALKSSYITYISIKITTIFSQINILDFEYSKAEIVKRLDYLYGIALSEEKTQNIPKFINLDMEEFKDLELTVSAFMESIAKFPNLNAGIVLQAYIPDSFRYLKILHTFSKQRVQNGAKPIKIRFVKGANMESEETIASQKGWACPTFDKKIDTDSNYNKMLEFILEDENYKYINIGIASHNIFEIAYAYTRISQENALEFFTFEMLEGMSMQASFELAKIHKLILYAPVCDESHFNNAIAYLVRRLDENTSEDNFMRYFFNLHVGDVNWELQKKIFLEAINGIAVLDNSTRRIQNRNLKSQTKSSFETHSFVNEPDTDFVLPQNRAWAQQIKAKYQNPICMEVYPVLAQIAQKDTQKTTNTQKIYDKIHNKHIANLTLADKQTIQNAIEVASKSDFSNLSHKDIYATLAKVAQLIRERRGDLLGIAALEVGKTFAEVDSEVSEAIDFLEFYPYSLQVLKEQNPKTSFTAKGIGVVIAPWNFPIGISVGTIAAPLAAGNKVIYKPSTLSALCGLMVCECFWDAGIPKDALIYLPSKGSDISQHLLSNPLIQFAVLTGGEETAYKILESNPTLQLSAETGGKNATIVTKMADRDQAIKNIIHSAFSNSGQKCSATSLLILEEEVYNDETFKQTLVDAAKSMSVGDPFEFKNKIGTLANEPDTKLKKAIDELRDYEYWALKPKFLHNNKKLMTPGIKYGTKVGDFTHQTELFAPLLTVMCAKNLDDALYIANSTGYGLTSALESLDEREWEYYINRIEAGNIYINKPSTGAIVLRQPFGGVKKSAIGFGRKVGIFNYITQFLHITQDEPDGHLTDTIIEPKIKRLLESSEIDTAQKEALKIALMMTKSYVYHRNNEFNTQKDYVKIRGEDNLFSYTHIANMAYRYSKNDSLQDILGVIIGAQVSKTPLTISFKEHDKNLDFAYQNLEKMGLHGDFVKESDESFASKISEFERIRYMDIADSRHIIYQKAAQYAKVIIKDKPILNGRFELLYYYNEKSVSISYHRYGNLGARALQSLKD</sequence>
<proteinExistence type="inferred from homology"/>
<evidence type="ECO:0000256" key="2">
    <source>
        <dbReference type="ARBA" id="ARBA00012884"/>
    </source>
</evidence>
<comment type="similarity">
    <text evidence="8">Belongs to the aldehyde dehydrogenase family.</text>
</comment>
<evidence type="ECO:0000256" key="6">
    <source>
        <dbReference type="PIRSR" id="PIRSR000197-1"/>
    </source>
</evidence>
<dbReference type="InterPro" id="IPR029041">
    <property type="entry name" value="FAD-linked_oxidoreductase-like"/>
</dbReference>
<dbReference type="Gene3D" id="3.40.605.10">
    <property type="entry name" value="Aldehyde Dehydrogenase, Chain A, domain 1"/>
    <property type="match status" value="1"/>
</dbReference>
<evidence type="ECO:0000256" key="1">
    <source>
        <dbReference type="ARBA" id="ARBA00004786"/>
    </source>
</evidence>